<dbReference type="RefSeq" id="XP_017779627.1">
    <property type="nucleotide sequence ID" value="XM_017924138.1"/>
</dbReference>
<accession>A0ABM1MYH7</accession>
<protein>
    <submittedName>
        <fullName evidence="3">JNK1/MAPK8-associated membrane protein</fullName>
    </submittedName>
</protein>
<feature type="transmembrane region" description="Helical" evidence="1">
    <location>
        <begin position="180"/>
        <end position="197"/>
    </location>
</feature>
<feature type="transmembrane region" description="Helical" evidence="1">
    <location>
        <begin position="203"/>
        <end position="222"/>
    </location>
</feature>
<feature type="transmembrane region" description="Helical" evidence="1">
    <location>
        <begin position="49"/>
        <end position="67"/>
    </location>
</feature>
<feature type="transmembrane region" description="Helical" evidence="1">
    <location>
        <begin position="267"/>
        <end position="285"/>
    </location>
</feature>
<dbReference type="GeneID" id="108564938"/>
<dbReference type="PANTHER" id="PTHR12740:SF4">
    <property type="entry name" value="JNK1_MAPK8-ASSOCIATED MEMBRANE PROTEIN"/>
    <property type="match status" value="1"/>
</dbReference>
<gene>
    <name evidence="3" type="primary">LOC108564938</name>
</gene>
<keyword evidence="1" id="KW-1133">Transmembrane helix</keyword>
<evidence type="ECO:0000313" key="2">
    <source>
        <dbReference type="Proteomes" id="UP000695000"/>
    </source>
</evidence>
<dbReference type="PANTHER" id="PTHR12740">
    <property type="entry name" value="JNK1/MAPK8-ASSOCIATED MEMBRANE PROTEIN"/>
    <property type="match status" value="1"/>
</dbReference>
<sequence>MTCPGWYCGRELLLDGTLTACGACPRGFRRNDTNYICEPCQDTPIFYDWLYLGFMVLLVLVLHWFFIDMVAMNRSFNKNILILHFTAFLEVLLSCIFTILCVEPFGLFQIRSCNVRSLSDWYTLLYNPSPNYEKRVHCTQEAVYPLYSVVFVFYAFALGIMLLVRPWICKKFLPRNRMSIYAAMYFIPILTLIHALIGGLLYYSFPYLIVILSVISSAAHFAGKMNQSISYLIIFTFIEPRNIVILLGHWALHAYGIVSITQLTNPTFHALLIFLVPLPAAFYILTSRFTDPSKFHVM</sequence>
<dbReference type="Pfam" id="PF05571">
    <property type="entry name" value="JAMP"/>
    <property type="match status" value="1"/>
</dbReference>
<organism evidence="2 3">
    <name type="scientific">Nicrophorus vespilloides</name>
    <name type="common">Boreal carrion beetle</name>
    <dbReference type="NCBI Taxonomy" id="110193"/>
    <lineage>
        <taxon>Eukaryota</taxon>
        <taxon>Metazoa</taxon>
        <taxon>Ecdysozoa</taxon>
        <taxon>Arthropoda</taxon>
        <taxon>Hexapoda</taxon>
        <taxon>Insecta</taxon>
        <taxon>Pterygota</taxon>
        <taxon>Neoptera</taxon>
        <taxon>Endopterygota</taxon>
        <taxon>Coleoptera</taxon>
        <taxon>Polyphaga</taxon>
        <taxon>Staphyliniformia</taxon>
        <taxon>Silphidae</taxon>
        <taxon>Nicrophorinae</taxon>
        <taxon>Nicrophorus</taxon>
    </lineage>
</organism>
<proteinExistence type="predicted"/>
<evidence type="ECO:0000256" key="1">
    <source>
        <dbReference type="SAM" id="Phobius"/>
    </source>
</evidence>
<keyword evidence="1" id="KW-0472">Membrane</keyword>
<dbReference type="InterPro" id="IPR008485">
    <property type="entry name" value="JAMP"/>
</dbReference>
<feature type="transmembrane region" description="Helical" evidence="1">
    <location>
        <begin position="79"/>
        <end position="100"/>
    </location>
</feature>
<dbReference type="Proteomes" id="UP000695000">
    <property type="component" value="Unplaced"/>
</dbReference>
<keyword evidence="1" id="KW-0812">Transmembrane</keyword>
<name>A0ABM1MYH7_NICVS</name>
<evidence type="ECO:0000313" key="3">
    <source>
        <dbReference type="RefSeq" id="XP_017779627.1"/>
    </source>
</evidence>
<feature type="transmembrane region" description="Helical" evidence="1">
    <location>
        <begin position="144"/>
        <end position="168"/>
    </location>
</feature>
<keyword evidence="2" id="KW-1185">Reference proteome</keyword>
<reference evidence="3" key="1">
    <citation type="submission" date="2025-08" db="UniProtKB">
        <authorList>
            <consortium name="RefSeq"/>
        </authorList>
    </citation>
    <scope>IDENTIFICATION</scope>
    <source>
        <tissue evidence="3">Whole Larva</tissue>
    </source>
</reference>